<proteinExistence type="predicted"/>
<dbReference type="Proteomes" id="UP001060215">
    <property type="component" value="Chromosome 1"/>
</dbReference>
<organism evidence="1 2">
    <name type="scientific">Camellia lanceoleosa</name>
    <dbReference type="NCBI Taxonomy" id="1840588"/>
    <lineage>
        <taxon>Eukaryota</taxon>
        <taxon>Viridiplantae</taxon>
        <taxon>Streptophyta</taxon>
        <taxon>Embryophyta</taxon>
        <taxon>Tracheophyta</taxon>
        <taxon>Spermatophyta</taxon>
        <taxon>Magnoliopsida</taxon>
        <taxon>eudicotyledons</taxon>
        <taxon>Gunneridae</taxon>
        <taxon>Pentapetalae</taxon>
        <taxon>asterids</taxon>
        <taxon>Ericales</taxon>
        <taxon>Theaceae</taxon>
        <taxon>Camellia</taxon>
    </lineage>
</organism>
<name>A0ACC0J4T6_9ERIC</name>
<keyword evidence="2" id="KW-1185">Reference proteome</keyword>
<protein>
    <submittedName>
        <fullName evidence="1">Uncharacterized protein</fullName>
    </submittedName>
</protein>
<sequence length="1110" mass="122850">MASSWRFQAAPLVASPSCPNAVAWSDENLVAVASGHLVTILNPATPFGPRGLVTISPTKPFPIGAIERKDLLSGCLLPTCLSRDPRPCVRSISWSPVGFAPNSGCLLAVCTTEGCVKLYRMPYCEFSAEWVEVLDISEMLYNYFASINFGESDIHNSDSEFSDEQANQLSLEHGCIDNLPTSVLRREHKRRRQNALAVIDKESGNLRDQNLSSRNNEDDYTISTRHTGKLITALKEVALFPCSLLQEGSSVEVLKLDGHRRIWIAGMLDRLSGAKALVVFPETDGNGTRDEWVEMNPQYDDTSGPSLLNNSVGGQEKCIPKIRPSMIVGNLPQQILLCNCHGGEEILKIGDVVETWTNDRWVEAIFMGLNESGLLVKLHGDTGSVTLDASSVRLAPLWINEQKSWQVTLVKIEMNDQELRKVVGIKSNNKKANNLSQIVSVPNLKAKPLKKIPERSSLQQITADQYASRSAMLSSLVVAWSPVMHWMSETGSVSTDYSSDHCSILAVGGKSGKISFWRILESQCFSVMSNKDSTAAFLVGLLQAHGAWITAIGWALFASDASDPHLLLATGSSDRRGVWSTDALCVKIWLGYSGELLKSSKVNHAPFSLLKEVVTVDSVPVSVVSLIVPIQSPQKMHLAVGKGSGSFDVLICDISTTTSKSAKIGSYGAHDHIVTGLAWAFDGCCLYSCSQDNSVRSWILRDHVLCEVPFPSNTPGARSSSDVPNVFDSCFGLATSPGNLVVAVARSFDADLLNPMYQARTQKAAVEFFWIGGQQCDVLSSRDPEFDVEAFSGFPDKELFYWMYNFLWSLNQYEHVEKPLVVWDIIEALLTFKQSAPKYVEHVLAKWRAKTLLHSSRLFSKKSSRQLHLLNIISRRVVLAELKADKINCGLKNFEGIRGAEEEHLALWLELLLSSERELRERLVAFSFSVSSIMSCSSTNFDTGYWHPVGLAQMEQWVALNHDYVRDHLKLLAAEVRKLKKSGLHSIHQFVAEEQCSYCSASVPFESTEYAFCQGVNCSDGVSQRHKLFRCAASMQVCPTTTTSWFCLCCQRRTSNMAPQALFRMPSYPSDFNISTESSRLELLSKPLCPFCGILLQRLQPEFLLSTSPV</sequence>
<reference evidence="1 2" key="1">
    <citation type="journal article" date="2022" name="Plant J.">
        <title>Chromosome-level genome of Camellia lanceoleosa provides a valuable resource for understanding genome evolution and self-incompatibility.</title>
        <authorList>
            <person name="Gong W."/>
            <person name="Xiao S."/>
            <person name="Wang L."/>
            <person name="Liao Z."/>
            <person name="Chang Y."/>
            <person name="Mo W."/>
            <person name="Hu G."/>
            <person name="Li W."/>
            <person name="Zhao G."/>
            <person name="Zhu H."/>
            <person name="Hu X."/>
            <person name="Ji K."/>
            <person name="Xiang X."/>
            <person name="Song Q."/>
            <person name="Yuan D."/>
            <person name="Jin S."/>
            <person name="Zhang L."/>
        </authorList>
    </citation>
    <scope>NUCLEOTIDE SEQUENCE [LARGE SCALE GENOMIC DNA]</scope>
    <source>
        <strain evidence="1">SQ_2022a</strain>
    </source>
</reference>
<comment type="caution">
    <text evidence="1">The sequence shown here is derived from an EMBL/GenBank/DDBJ whole genome shotgun (WGS) entry which is preliminary data.</text>
</comment>
<gene>
    <name evidence="1" type="ORF">LOK49_LG01G01798</name>
</gene>
<dbReference type="EMBL" id="CM045758">
    <property type="protein sequence ID" value="KAI8032692.1"/>
    <property type="molecule type" value="Genomic_DNA"/>
</dbReference>
<evidence type="ECO:0000313" key="1">
    <source>
        <dbReference type="EMBL" id="KAI8032692.1"/>
    </source>
</evidence>
<evidence type="ECO:0000313" key="2">
    <source>
        <dbReference type="Proteomes" id="UP001060215"/>
    </source>
</evidence>
<accession>A0ACC0J4T6</accession>